<gene>
    <name evidence="1" type="ORF">COW49_02640</name>
</gene>
<dbReference type="EMBL" id="PFFD01000120">
    <property type="protein sequence ID" value="PIV86912.1"/>
    <property type="molecule type" value="Genomic_DNA"/>
</dbReference>
<proteinExistence type="predicted"/>
<name>A0A2M7FBP3_9BACT</name>
<sequence length="74" mass="8776">MQGVDPEEEYIVFIGEMTDIEPYFPRVVVVRAKGRLIRIPLKFAKIEKFPNRLVRVSLQRKYVFAHGMHFLVQE</sequence>
<organism evidence="1 2">
    <name type="scientific">Candidatus Kaiserbacteria bacterium CG17_big_fil_post_rev_8_21_14_2_50_51_7</name>
    <dbReference type="NCBI Taxonomy" id="1974613"/>
    <lineage>
        <taxon>Bacteria</taxon>
        <taxon>Candidatus Kaiseribacteriota</taxon>
    </lineage>
</organism>
<dbReference type="Proteomes" id="UP000228497">
    <property type="component" value="Unassembled WGS sequence"/>
</dbReference>
<evidence type="ECO:0000313" key="2">
    <source>
        <dbReference type="Proteomes" id="UP000228497"/>
    </source>
</evidence>
<reference evidence="2" key="1">
    <citation type="submission" date="2017-09" db="EMBL/GenBank/DDBJ databases">
        <title>Depth-based differentiation of microbial function through sediment-hosted aquifers and enrichment of novel symbionts in the deep terrestrial subsurface.</title>
        <authorList>
            <person name="Probst A.J."/>
            <person name="Ladd B."/>
            <person name="Jarett J.K."/>
            <person name="Geller-Mcgrath D.E."/>
            <person name="Sieber C.M.K."/>
            <person name="Emerson J.B."/>
            <person name="Anantharaman K."/>
            <person name="Thomas B.C."/>
            <person name="Malmstrom R."/>
            <person name="Stieglmeier M."/>
            <person name="Klingl A."/>
            <person name="Woyke T."/>
            <person name="Ryan C.M."/>
            <person name="Banfield J.F."/>
        </authorList>
    </citation>
    <scope>NUCLEOTIDE SEQUENCE [LARGE SCALE GENOMIC DNA]</scope>
</reference>
<protein>
    <submittedName>
        <fullName evidence="1">Uncharacterized protein</fullName>
    </submittedName>
</protein>
<accession>A0A2M7FBP3</accession>
<dbReference type="AlphaFoldDB" id="A0A2M7FBP3"/>
<evidence type="ECO:0000313" key="1">
    <source>
        <dbReference type="EMBL" id="PIV86912.1"/>
    </source>
</evidence>
<comment type="caution">
    <text evidence="1">The sequence shown here is derived from an EMBL/GenBank/DDBJ whole genome shotgun (WGS) entry which is preliminary data.</text>
</comment>